<proteinExistence type="predicted"/>
<dbReference type="AlphaFoldDB" id="A0A1I7X8W7"/>
<evidence type="ECO:0000313" key="1">
    <source>
        <dbReference type="Proteomes" id="UP000095283"/>
    </source>
</evidence>
<protein>
    <submittedName>
        <fullName evidence="2">Raptor_N domain-containing protein</fullName>
    </submittedName>
</protein>
<dbReference type="WBParaSite" id="Hba_13842">
    <property type="protein sequence ID" value="Hba_13842"/>
    <property type="gene ID" value="Hba_13842"/>
</dbReference>
<organism evidence="1 2">
    <name type="scientific">Heterorhabditis bacteriophora</name>
    <name type="common">Entomopathogenic nematode worm</name>
    <dbReference type="NCBI Taxonomy" id="37862"/>
    <lineage>
        <taxon>Eukaryota</taxon>
        <taxon>Metazoa</taxon>
        <taxon>Ecdysozoa</taxon>
        <taxon>Nematoda</taxon>
        <taxon>Chromadorea</taxon>
        <taxon>Rhabditida</taxon>
        <taxon>Rhabditina</taxon>
        <taxon>Rhabditomorpha</taxon>
        <taxon>Strongyloidea</taxon>
        <taxon>Heterorhabditidae</taxon>
        <taxon>Heterorhabditis</taxon>
    </lineage>
</organism>
<dbReference type="PANTHER" id="PTHR46895">
    <property type="entry name" value="PROTEIN CBG20548-RELATED"/>
    <property type="match status" value="1"/>
</dbReference>
<keyword evidence="1" id="KW-1185">Reference proteome</keyword>
<dbReference type="PANTHER" id="PTHR46895:SF5">
    <property type="entry name" value="G-PROTEIN COUPLED RECEPTORS FAMILY 1 PROFILE DOMAIN-CONTAINING PROTEIN"/>
    <property type="match status" value="1"/>
</dbReference>
<accession>A0A1I7X8W7</accession>
<name>A0A1I7X8W7_HETBA</name>
<dbReference type="Gene3D" id="1.20.1070.10">
    <property type="entry name" value="Rhodopsin 7-helix transmembrane proteins"/>
    <property type="match status" value="1"/>
</dbReference>
<sequence>MKKEGEPALPYVASLFRRHSDQIMKQKTEHRVAVTVCAVVTSFTITQAPSAIVLCVNSLWNEMPYRSSSQWLKMPICSDNIHSLRQSRLTNFICKEVVPKYMT</sequence>
<reference evidence="2" key="1">
    <citation type="submission" date="2016-11" db="UniProtKB">
        <authorList>
            <consortium name="WormBaseParasite"/>
        </authorList>
    </citation>
    <scope>IDENTIFICATION</scope>
</reference>
<dbReference type="Proteomes" id="UP000095283">
    <property type="component" value="Unplaced"/>
</dbReference>
<evidence type="ECO:0000313" key="2">
    <source>
        <dbReference type="WBParaSite" id="Hba_13842"/>
    </source>
</evidence>